<protein>
    <recommendedName>
        <fullName evidence="4">Death-associated protein 1</fullName>
    </recommendedName>
</protein>
<dbReference type="PANTHER" id="PTHR13177">
    <property type="entry name" value="DEATH-ASSOCIATED PROTEIN 1"/>
    <property type="match status" value="1"/>
</dbReference>
<dbReference type="PANTHER" id="PTHR13177:SF4">
    <property type="entry name" value="GEO09647P1"/>
    <property type="match status" value="1"/>
</dbReference>
<dbReference type="InterPro" id="IPR024130">
    <property type="entry name" value="DAP1/DAPL1"/>
</dbReference>
<dbReference type="GO" id="GO:0097190">
    <property type="term" value="P:apoptotic signaling pathway"/>
    <property type="evidence" value="ECO:0007669"/>
    <property type="project" value="TreeGrafter"/>
</dbReference>
<comment type="caution">
    <text evidence="2">The sequence shown here is derived from an EMBL/GenBank/DDBJ whole genome shotgun (WGS) entry which is preliminary data.</text>
</comment>
<feature type="region of interest" description="Disordered" evidence="1">
    <location>
        <begin position="1"/>
        <end position="119"/>
    </location>
</feature>
<accession>A0AAE0SN83</accession>
<sequence>MSSNLNMPEAEEDPNLKAGHPPAVKAGGMRVVQHKRHASGDKPEEKPSQEDIEEFGTSPPKPDKHHQQMIVSGAVTKGDRDFPPEAVKVMHEKPVPKHENRAPHTHGSQCQHPLHQPRK</sequence>
<proteinExistence type="predicted"/>
<reference evidence="2" key="1">
    <citation type="journal article" date="2021" name="Genome Biol. Evol.">
        <title>A High-Quality Reference Genome for a Parasitic Bivalve with Doubly Uniparental Inheritance (Bivalvia: Unionida).</title>
        <authorList>
            <person name="Smith C.H."/>
        </authorList>
    </citation>
    <scope>NUCLEOTIDE SEQUENCE</scope>
    <source>
        <strain evidence="2">CHS0354</strain>
    </source>
</reference>
<evidence type="ECO:0000313" key="2">
    <source>
        <dbReference type="EMBL" id="KAK3594843.1"/>
    </source>
</evidence>
<dbReference type="Pfam" id="PF15228">
    <property type="entry name" value="DAP"/>
    <property type="match status" value="1"/>
</dbReference>
<gene>
    <name evidence="2" type="ORF">CHS0354_005766</name>
</gene>
<organism evidence="2 3">
    <name type="scientific">Potamilus streckersoni</name>
    <dbReference type="NCBI Taxonomy" id="2493646"/>
    <lineage>
        <taxon>Eukaryota</taxon>
        <taxon>Metazoa</taxon>
        <taxon>Spiralia</taxon>
        <taxon>Lophotrochozoa</taxon>
        <taxon>Mollusca</taxon>
        <taxon>Bivalvia</taxon>
        <taxon>Autobranchia</taxon>
        <taxon>Heteroconchia</taxon>
        <taxon>Palaeoheterodonta</taxon>
        <taxon>Unionida</taxon>
        <taxon>Unionoidea</taxon>
        <taxon>Unionidae</taxon>
        <taxon>Ambleminae</taxon>
        <taxon>Lampsilini</taxon>
        <taxon>Potamilus</taxon>
    </lineage>
</organism>
<evidence type="ECO:0000313" key="3">
    <source>
        <dbReference type="Proteomes" id="UP001195483"/>
    </source>
</evidence>
<name>A0AAE0SN83_9BIVA</name>
<feature type="compositionally biased region" description="Basic and acidic residues" evidence="1">
    <location>
        <begin position="38"/>
        <end position="49"/>
    </location>
</feature>
<feature type="compositionally biased region" description="Basic and acidic residues" evidence="1">
    <location>
        <begin position="77"/>
        <end position="102"/>
    </location>
</feature>
<dbReference type="EMBL" id="JAEAOA010000405">
    <property type="protein sequence ID" value="KAK3594843.1"/>
    <property type="molecule type" value="Genomic_DNA"/>
</dbReference>
<dbReference type="GO" id="GO:0070513">
    <property type="term" value="F:death domain binding"/>
    <property type="evidence" value="ECO:0007669"/>
    <property type="project" value="TreeGrafter"/>
</dbReference>
<evidence type="ECO:0000256" key="1">
    <source>
        <dbReference type="SAM" id="MobiDB-lite"/>
    </source>
</evidence>
<evidence type="ECO:0008006" key="4">
    <source>
        <dbReference type="Google" id="ProtNLM"/>
    </source>
</evidence>
<dbReference type="Proteomes" id="UP001195483">
    <property type="component" value="Unassembled WGS sequence"/>
</dbReference>
<reference evidence="2" key="3">
    <citation type="submission" date="2023-05" db="EMBL/GenBank/DDBJ databases">
        <authorList>
            <person name="Smith C.H."/>
        </authorList>
    </citation>
    <scope>NUCLEOTIDE SEQUENCE</scope>
    <source>
        <strain evidence="2">CHS0354</strain>
        <tissue evidence="2">Mantle</tissue>
    </source>
</reference>
<dbReference type="GO" id="GO:0010507">
    <property type="term" value="P:negative regulation of autophagy"/>
    <property type="evidence" value="ECO:0007669"/>
    <property type="project" value="TreeGrafter"/>
</dbReference>
<keyword evidence="3" id="KW-1185">Reference proteome</keyword>
<dbReference type="AlphaFoldDB" id="A0AAE0SN83"/>
<reference evidence="2" key="2">
    <citation type="journal article" date="2021" name="Genome Biol. Evol.">
        <title>Developing a high-quality reference genome for a parasitic bivalve with doubly uniparental inheritance (Bivalvia: Unionida).</title>
        <authorList>
            <person name="Smith C.H."/>
        </authorList>
    </citation>
    <scope>NUCLEOTIDE SEQUENCE</scope>
    <source>
        <strain evidence="2">CHS0354</strain>
        <tissue evidence="2">Mantle</tissue>
    </source>
</reference>
<dbReference type="GO" id="GO:0034198">
    <property type="term" value="P:cellular response to amino acid starvation"/>
    <property type="evidence" value="ECO:0007669"/>
    <property type="project" value="TreeGrafter"/>
</dbReference>